<proteinExistence type="predicted"/>
<dbReference type="Proteomes" id="UP001348265">
    <property type="component" value="Unassembled WGS sequence"/>
</dbReference>
<organism evidence="2 3">
    <name type="scientific">Streptomyces chrestomyceticus</name>
    <dbReference type="NCBI Taxonomy" id="68185"/>
    <lineage>
        <taxon>Bacteria</taxon>
        <taxon>Bacillati</taxon>
        <taxon>Actinomycetota</taxon>
        <taxon>Actinomycetes</taxon>
        <taxon>Kitasatosporales</taxon>
        <taxon>Streptomycetaceae</taxon>
        <taxon>Streptomyces</taxon>
    </lineage>
</organism>
<evidence type="ECO:0000256" key="1">
    <source>
        <dbReference type="SAM" id="MobiDB-lite"/>
    </source>
</evidence>
<reference evidence="2 3" key="1">
    <citation type="submission" date="2023-08" db="EMBL/GenBank/DDBJ databases">
        <authorList>
            <person name="Sharma P."/>
            <person name="Verma V."/>
            <person name="Mohan M.K."/>
            <person name="Dubey A.K."/>
        </authorList>
    </citation>
    <scope>NUCLEOTIDE SEQUENCE [LARGE SCALE GENOMIC DNA]</scope>
    <source>
        <strain evidence="2 3">ADP4</strain>
    </source>
</reference>
<protein>
    <submittedName>
        <fullName evidence="2">Uncharacterized protein</fullName>
    </submittedName>
</protein>
<evidence type="ECO:0000313" key="2">
    <source>
        <dbReference type="EMBL" id="MEF3119216.1"/>
    </source>
</evidence>
<dbReference type="EMBL" id="JAVFKM010000040">
    <property type="protein sequence ID" value="MEF3119216.1"/>
    <property type="molecule type" value="Genomic_DNA"/>
</dbReference>
<gene>
    <name evidence="2" type="ORF">RB636_39325</name>
</gene>
<sequence length="467" mass="52500">MQHVALAETRDTPGAVGRGARSEDALNPLGFERRFEARKEIYREVTGLTAEQVHELWVAAGGLESREDKPRPLSTEERLAAVRRNELNRIWNLMSNTGWDTYSPENDPDVARWHRAHQERQEPESGAAVELDRGEIRYRIVAQRVHPEHPGASTVTNYAYGRSVEEAVAKAREALEKPGGLYGDEGLYRVVEVVEESPSSEQRQREDARRRYLTTILEAARTSVVGREPENPHADLLGLLDDFFTRAVVFPDPHTGRVRPQPHQATFGWTSEPPGITHASAPGQALALFLLAYLNHHGLYLGAAVRAGDHPDAQPVSGGRPSDREAEGGEAPAELVERVLDVCGQHYAAVTGTSSDQWDQESDREVVGIALRTVRMEERDAYPQALETYLHERRARLERLWQRYGPDGMFAGELVLIDLPGCFVLCERIDNSPLWLEEIWTQEGQEETALERLQDAWLYDTAEKDGR</sequence>
<feature type="region of interest" description="Disordered" evidence="1">
    <location>
        <begin position="311"/>
        <end position="331"/>
    </location>
</feature>
<comment type="caution">
    <text evidence="2">The sequence shown here is derived from an EMBL/GenBank/DDBJ whole genome shotgun (WGS) entry which is preliminary data.</text>
</comment>
<evidence type="ECO:0000313" key="3">
    <source>
        <dbReference type="Proteomes" id="UP001348265"/>
    </source>
</evidence>
<accession>A0ABU7X629</accession>
<feature type="region of interest" description="Disordered" evidence="1">
    <location>
        <begin position="1"/>
        <end position="23"/>
    </location>
</feature>
<name>A0ABU7X629_9ACTN</name>
<keyword evidence="3" id="KW-1185">Reference proteome</keyword>